<evidence type="ECO:0000313" key="1">
    <source>
        <dbReference type="EMBL" id="JAH13790.1"/>
    </source>
</evidence>
<reference evidence="1" key="2">
    <citation type="journal article" date="2015" name="Fish Shellfish Immunol.">
        <title>Early steps in the European eel (Anguilla anguilla)-Vibrio vulnificus interaction in the gills: Role of the RtxA13 toxin.</title>
        <authorList>
            <person name="Callol A."/>
            <person name="Pajuelo D."/>
            <person name="Ebbesson L."/>
            <person name="Teles M."/>
            <person name="MacKenzie S."/>
            <person name="Amaro C."/>
        </authorList>
    </citation>
    <scope>NUCLEOTIDE SEQUENCE</scope>
</reference>
<accession>A0A0E9QBU6</accession>
<dbReference type="EMBL" id="GBXM01094787">
    <property type="protein sequence ID" value="JAH13790.1"/>
    <property type="molecule type" value="Transcribed_RNA"/>
</dbReference>
<dbReference type="AlphaFoldDB" id="A0A0E9QBU6"/>
<proteinExistence type="predicted"/>
<reference evidence="1" key="1">
    <citation type="submission" date="2014-11" db="EMBL/GenBank/DDBJ databases">
        <authorList>
            <person name="Amaro Gonzalez C."/>
        </authorList>
    </citation>
    <scope>NUCLEOTIDE SEQUENCE</scope>
</reference>
<sequence length="81" mass="9450">MSALIHICFARRRDSAFGDRKPNVHNVLCNIVMERYRIGNEKMKYTGKMDRNAMYQATLRTEFGANGYKSVIKSTWDGRRC</sequence>
<name>A0A0E9QBU6_ANGAN</name>
<organism evidence="1">
    <name type="scientific">Anguilla anguilla</name>
    <name type="common">European freshwater eel</name>
    <name type="synonym">Muraena anguilla</name>
    <dbReference type="NCBI Taxonomy" id="7936"/>
    <lineage>
        <taxon>Eukaryota</taxon>
        <taxon>Metazoa</taxon>
        <taxon>Chordata</taxon>
        <taxon>Craniata</taxon>
        <taxon>Vertebrata</taxon>
        <taxon>Euteleostomi</taxon>
        <taxon>Actinopterygii</taxon>
        <taxon>Neopterygii</taxon>
        <taxon>Teleostei</taxon>
        <taxon>Anguilliformes</taxon>
        <taxon>Anguillidae</taxon>
        <taxon>Anguilla</taxon>
    </lineage>
</organism>
<protein>
    <submittedName>
        <fullName evidence="1">Uncharacterized protein</fullName>
    </submittedName>
</protein>